<dbReference type="InterPro" id="IPR023772">
    <property type="entry name" value="DNA-bd_HTH_TetR-type_CS"/>
</dbReference>
<dbReference type="PRINTS" id="PR00455">
    <property type="entry name" value="HTHTETR"/>
</dbReference>
<accession>A0A290MKI4</accession>
<keyword evidence="2 4" id="KW-0238">DNA-binding</keyword>
<dbReference type="RefSeq" id="WP_096051715.1">
    <property type="nucleotide sequence ID" value="NZ_CP023315.3"/>
</dbReference>
<dbReference type="InterPro" id="IPR009057">
    <property type="entry name" value="Homeodomain-like_sf"/>
</dbReference>
<dbReference type="InterPro" id="IPR036271">
    <property type="entry name" value="Tet_transcr_reg_TetR-rel_C_sf"/>
</dbReference>
<dbReference type="PANTHER" id="PTHR30055">
    <property type="entry name" value="HTH-TYPE TRANSCRIPTIONAL REGULATOR RUTR"/>
    <property type="match status" value="1"/>
</dbReference>
<keyword evidence="3" id="KW-0804">Transcription</keyword>
<dbReference type="AlphaFoldDB" id="A0A290MKI4"/>
<dbReference type="PROSITE" id="PS50977">
    <property type="entry name" value="HTH_TETR_2"/>
    <property type="match status" value="1"/>
</dbReference>
<protein>
    <submittedName>
        <fullName evidence="6">TetR/AcrR family transcriptional regulator</fullName>
    </submittedName>
</protein>
<feature type="DNA-binding region" description="H-T-H motif" evidence="4">
    <location>
        <begin position="43"/>
        <end position="62"/>
    </location>
</feature>
<dbReference type="SUPFAM" id="SSF46689">
    <property type="entry name" value="Homeodomain-like"/>
    <property type="match status" value="1"/>
</dbReference>
<feature type="domain" description="HTH tetR-type" evidence="5">
    <location>
        <begin position="20"/>
        <end position="80"/>
    </location>
</feature>
<dbReference type="InterPro" id="IPR025996">
    <property type="entry name" value="MT1864/Rv1816-like_C"/>
</dbReference>
<dbReference type="InterPro" id="IPR050109">
    <property type="entry name" value="HTH-type_TetR-like_transc_reg"/>
</dbReference>
<evidence type="ECO:0000256" key="2">
    <source>
        <dbReference type="ARBA" id="ARBA00023125"/>
    </source>
</evidence>
<organism evidence="6 7">
    <name type="scientific">Caulobacter vibrioides</name>
    <name type="common">Caulobacter crescentus</name>
    <dbReference type="NCBI Taxonomy" id="155892"/>
    <lineage>
        <taxon>Bacteria</taxon>
        <taxon>Pseudomonadati</taxon>
        <taxon>Pseudomonadota</taxon>
        <taxon>Alphaproteobacteria</taxon>
        <taxon>Caulobacterales</taxon>
        <taxon>Caulobacteraceae</taxon>
        <taxon>Caulobacter</taxon>
    </lineage>
</organism>
<evidence type="ECO:0000256" key="4">
    <source>
        <dbReference type="PROSITE-ProRule" id="PRU00335"/>
    </source>
</evidence>
<dbReference type="EMBL" id="CP023315">
    <property type="protein sequence ID" value="ATC32294.1"/>
    <property type="molecule type" value="Genomic_DNA"/>
</dbReference>
<dbReference type="Gene3D" id="1.10.357.10">
    <property type="entry name" value="Tetracycline Repressor, domain 2"/>
    <property type="match status" value="1"/>
</dbReference>
<evidence type="ECO:0000256" key="1">
    <source>
        <dbReference type="ARBA" id="ARBA00023015"/>
    </source>
</evidence>
<dbReference type="Pfam" id="PF13305">
    <property type="entry name" value="TetR_C_33"/>
    <property type="match status" value="1"/>
</dbReference>
<reference evidence="7" key="1">
    <citation type="submission" date="2017-09" db="EMBL/GenBank/DDBJ databases">
        <title>Genome evolution observed in wild isolates of Caulobacter crescentus.</title>
        <authorList>
            <person name="Ely B."/>
            <person name="Wilson K."/>
            <person name="Scott D."/>
        </authorList>
    </citation>
    <scope>NUCLEOTIDE SEQUENCE [LARGE SCALE GENOMIC DNA]</scope>
    <source>
        <strain evidence="7">CB13b1a</strain>
    </source>
</reference>
<dbReference type="PROSITE" id="PS01081">
    <property type="entry name" value="HTH_TETR_1"/>
    <property type="match status" value="1"/>
</dbReference>
<keyword evidence="1" id="KW-0805">Transcription regulation</keyword>
<dbReference type="PANTHER" id="PTHR30055:SF212">
    <property type="entry name" value="TETR-FAMILY FAMILY TRANSCRIPTIONAL REGULATOR"/>
    <property type="match status" value="1"/>
</dbReference>
<dbReference type="GO" id="GO:0003700">
    <property type="term" value="F:DNA-binding transcription factor activity"/>
    <property type="evidence" value="ECO:0007669"/>
    <property type="project" value="TreeGrafter"/>
</dbReference>
<dbReference type="Pfam" id="PF00440">
    <property type="entry name" value="TetR_N"/>
    <property type="match status" value="1"/>
</dbReference>
<dbReference type="GO" id="GO:0000976">
    <property type="term" value="F:transcription cis-regulatory region binding"/>
    <property type="evidence" value="ECO:0007669"/>
    <property type="project" value="TreeGrafter"/>
</dbReference>
<name>A0A290MKI4_CAUVI</name>
<evidence type="ECO:0000313" key="7">
    <source>
        <dbReference type="Proteomes" id="UP000217311"/>
    </source>
</evidence>
<dbReference type="InterPro" id="IPR001647">
    <property type="entry name" value="HTH_TetR"/>
</dbReference>
<evidence type="ECO:0000259" key="5">
    <source>
        <dbReference type="PROSITE" id="PS50977"/>
    </source>
</evidence>
<sequence>MTVVLKKPHKSARKPKGDGHLRRGEILAAAEKIFIAEGYSGATIRKIADAVGVSSTALYMHFRDKDQILLEISNDAIERLLDLNIQIASQPIDPVSRVRLMLEAYMRFALDNPNTYQLVFCSTGDHVTSDKIGETMALGDRCFEKFSEPVHDIAAQGRLRSGSAVQAAEVLWSGCHGLVSLLITKPSRGWSEPEQLMTVMLDGLLHGLVTD</sequence>
<evidence type="ECO:0000313" key="6">
    <source>
        <dbReference type="EMBL" id="ATC32294.1"/>
    </source>
</evidence>
<evidence type="ECO:0000256" key="3">
    <source>
        <dbReference type="ARBA" id="ARBA00023163"/>
    </source>
</evidence>
<proteinExistence type="predicted"/>
<dbReference type="Proteomes" id="UP000217311">
    <property type="component" value="Chromosome"/>
</dbReference>
<gene>
    <name evidence="6" type="ORF">CA606_07980</name>
</gene>
<dbReference type="SUPFAM" id="SSF48498">
    <property type="entry name" value="Tetracyclin repressor-like, C-terminal domain"/>
    <property type="match status" value="1"/>
</dbReference>